<dbReference type="GO" id="GO:0003735">
    <property type="term" value="F:structural constituent of ribosome"/>
    <property type="evidence" value="ECO:0007669"/>
    <property type="project" value="InterPro"/>
</dbReference>
<keyword evidence="2 5" id="KW-0689">Ribosomal protein</keyword>
<keyword evidence="5" id="KW-0496">Mitochondrion</keyword>
<evidence type="ECO:0000256" key="2">
    <source>
        <dbReference type="ARBA" id="ARBA00022980"/>
    </source>
</evidence>
<proteinExistence type="inferred from homology"/>
<protein>
    <recommendedName>
        <fullName evidence="4">Large ribosomal subunit protein bL34m</fullName>
    </recommendedName>
</protein>
<organism evidence="5">
    <name type="scientific">Reclinomonas americana ATCC 50284</name>
    <dbReference type="NCBI Taxonomy" id="1295595"/>
    <lineage>
        <taxon>Eukaryota</taxon>
        <taxon>Discoba</taxon>
        <taxon>Jakobida</taxon>
        <taxon>Histionina</taxon>
        <taxon>Histionidae</taxon>
        <taxon>Reclinomonas</taxon>
    </lineage>
</organism>
<dbReference type="AlphaFoldDB" id="M4QAN2"/>
<dbReference type="GO" id="GO:1990904">
    <property type="term" value="C:ribonucleoprotein complex"/>
    <property type="evidence" value="ECO:0007669"/>
    <property type="project" value="UniProtKB-KW"/>
</dbReference>
<reference evidence="5" key="1">
    <citation type="journal article" date="2004" name="RNA">
        <title>Mitochondrial 3' tRNA editing in the jakobid Seculamonas ecuadoriensis: a novel mechanism and implications for tRNA processing.</title>
        <authorList>
            <person name="Leigh J."/>
            <person name="Lang B.F."/>
        </authorList>
    </citation>
    <scope>NUCLEOTIDE SEQUENCE</scope>
    <source>
        <strain evidence="5">ATCC 50284</strain>
    </source>
</reference>
<evidence type="ECO:0000256" key="1">
    <source>
        <dbReference type="ARBA" id="ARBA00010111"/>
    </source>
</evidence>
<dbReference type="InterPro" id="IPR020939">
    <property type="entry name" value="Ribosomal_bL34_CS"/>
</dbReference>
<dbReference type="PROSITE" id="PS00784">
    <property type="entry name" value="RIBOSOMAL_L34"/>
    <property type="match status" value="1"/>
</dbReference>
<gene>
    <name evidence="5" type="primary">rpl34</name>
</gene>
<dbReference type="InterPro" id="IPR000271">
    <property type="entry name" value="Ribosomal_bL34"/>
</dbReference>
<sequence length="42" mass="4951">MKRTFQPSTIVKKRKHGFLSRNKTKTGKAVLKRRLLKGRKNI</sequence>
<reference evidence="5" key="3">
    <citation type="journal article" date="2013" name="Genome Biol. Evol.">
        <title>Strikingly bacteria-like and gene-rich mitochondrial genomes throughout jakobid protists.</title>
        <authorList>
            <person name="Burger G."/>
            <person name="Gray M.W."/>
            <person name="Forget L."/>
            <person name="Lang B.F."/>
        </authorList>
    </citation>
    <scope>NUCLEOTIDE SEQUENCE</scope>
    <source>
        <strain evidence="5">ATCC 50284</strain>
    </source>
</reference>
<evidence type="ECO:0000256" key="3">
    <source>
        <dbReference type="ARBA" id="ARBA00023274"/>
    </source>
</evidence>
<geneLocation type="mitochondrion" evidence="5"/>
<dbReference type="GO" id="GO:0005840">
    <property type="term" value="C:ribosome"/>
    <property type="evidence" value="ECO:0007669"/>
    <property type="project" value="UniProtKB-KW"/>
</dbReference>
<dbReference type="PANTHER" id="PTHR14503">
    <property type="entry name" value="MITOCHONDRIAL RIBOSOMAL PROTEIN 34 FAMILY MEMBER"/>
    <property type="match status" value="1"/>
</dbReference>
<dbReference type="PANTHER" id="PTHR14503:SF4">
    <property type="entry name" value="LARGE RIBOSOMAL SUBUNIT PROTEIN BL34M"/>
    <property type="match status" value="1"/>
</dbReference>
<dbReference type="NCBIfam" id="TIGR01030">
    <property type="entry name" value="rpmH_bact"/>
    <property type="match status" value="1"/>
</dbReference>
<dbReference type="Pfam" id="PF00468">
    <property type="entry name" value="Ribosomal_L34"/>
    <property type="match status" value="1"/>
</dbReference>
<dbReference type="EMBL" id="KC353358">
    <property type="protein sequence ID" value="AGH24432.1"/>
    <property type="molecule type" value="Genomic_DNA"/>
</dbReference>
<name>M4QAN2_RECAM</name>
<accession>M4QAN2</accession>
<comment type="similarity">
    <text evidence="1">Belongs to the bacterial ribosomal protein bL34 family.</text>
</comment>
<evidence type="ECO:0000313" key="5">
    <source>
        <dbReference type="EMBL" id="AGH24432.1"/>
    </source>
</evidence>
<dbReference type="Gene3D" id="1.10.287.3980">
    <property type="match status" value="1"/>
</dbReference>
<reference evidence="5" key="2">
    <citation type="journal article" date="2006" name="RNA">
        <title>Hybrid E. coli--Mitochondrial ribonuclease P RNAs are catalytically active.</title>
        <authorList>
            <person name="Seif E."/>
            <person name="Cadieux A."/>
            <person name="Lang B.F."/>
        </authorList>
    </citation>
    <scope>NUCLEOTIDE SEQUENCE</scope>
    <source>
        <strain evidence="5">ATCC 50284</strain>
    </source>
</reference>
<evidence type="ECO:0000256" key="4">
    <source>
        <dbReference type="ARBA" id="ARBA00035274"/>
    </source>
</evidence>
<keyword evidence="3" id="KW-0687">Ribonucleoprotein</keyword>
<dbReference type="FunFam" id="1.10.287.3980:FF:000001">
    <property type="entry name" value="Mitochondrial ribosomal protein L34"/>
    <property type="match status" value="1"/>
</dbReference>
<dbReference type="GO" id="GO:0006412">
    <property type="term" value="P:translation"/>
    <property type="evidence" value="ECO:0007669"/>
    <property type="project" value="InterPro"/>
</dbReference>